<feature type="domain" description="N-acetyltransferase" evidence="1">
    <location>
        <begin position="149"/>
        <end position="220"/>
    </location>
</feature>
<accession>A0ABP1S023</accession>
<dbReference type="InterPro" id="IPR000182">
    <property type="entry name" value="GNAT_dom"/>
</dbReference>
<comment type="caution">
    <text evidence="2">The sequence shown here is derived from an EMBL/GenBank/DDBJ whole genome shotgun (WGS) entry which is preliminary data.</text>
</comment>
<sequence>MAKVQLEYSVIPSTKAPEISDFLLKNFFPNEPISRALGLPINQVSRWFPSQVSDCLQQEASIYAVDKKTGETVGVAINIIVQKTLQSTQSKDGDGEKEGRGLLEILDPKTESVMVDIAKFLGILNQTPDIAYRKHVPDSINSFSSFNCIYLAVLPTYGGLGIGKRLVDESLIVAKQKGITLCQVDTTSEFSYRIFHKHCGYEVIREIELSSHIPKIQEIDSGMHKKGRILLKKL</sequence>
<dbReference type="InterPro" id="IPR016181">
    <property type="entry name" value="Acyl_CoA_acyltransferase"/>
</dbReference>
<dbReference type="CDD" id="cd04301">
    <property type="entry name" value="NAT_SF"/>
    <property type="match status" value="1"/>
</dbReference>
<organism evidence="2 3">
    <name type="scientific">Orchesella dallaii</name>
    <dbReference type="NCBI Taxonomy" id="48710"/>
    <lineage>
        <taxon>Eukaryota</taxon>
        <taxon>Metazoa</taxon>
        <taxon>Ecdysozoa</taxon>
        <taxon>Arthropoda</taxon>
        <taxon>Hexapoda</taxon>
        <taxon>Collembola</taxon>
        <taxon>Entomobryomorpha</taxon>
        <taxon>Entomobryoidea</taxon>
        <taxon>Orchesellidae</taxon>
        <taxon>Orchesellinae</taxon>
        <taxon>Orchesella</taxon>
    </lineage>
</organism>
<gene>
    <name evidence="2" type="ORF">ODALV1_LOCUS28038</name>
</gene>
<dbReference type="EMBL" id="CAXLJM020000131">
    <property type="protein sequence ID" value="CAL8139878.1"/>
    <property type="molecule type" value="Genomic_DNA"/>
</dbReference>
<evidence type="ECO:0000313" key="3">
    <source>
        <dbReference type="Proteomes" id="UP001642540"/>
    </source>
</evidence>
<reference evidence="2 3" key="1">
    <citation type="submission" date="2024-08" db="EMBL/GenBank/DDBJ databases">
        <authorList>
            <person name="Cucini C."/>
            <person name="Frati F."/>
        </authorList>
    </citation>
    <scope>NUCLEOTIDE SEQUENCE [LARGE SCALE GENOMIC DNA]</scope>
</reference>
<dbReference type="Proteomes" id="UP001642540">
    <property type="component" value="Unassembled WGS sequence"/>
</dbReference>
<proteinExistence type="predicted"/>
<dbReference type="Gene3D" id="3.40.630.30">
    <property type="match status" value="1"/>
</dbReference>
<dbReference type="PANTHER" id="PTHR20905">
    <property type="entry name" value="N-ACETYLTRANSFERASE-RELATED"/>
    <property type="match status" value="1"/>
</dbReference>
<keyword evidence="3" id="KW-1185">Reference proteome</keyword>
<protein>
    <recommendedName>
        <fullName evidence="1">N-acetyltransferase domain-containing protein</fullName>
    </recommendedName>
</protein>
<name>A0ABP1S023_9HEXA</name>
<dbReference type="Pfam" id="PF13508">
    <property type="entry name" value="Acetyltransf_7"/>
    <property type="match status" value="1"/>
</dbReference>
<dbReference type="SUPFAM" id="SSF55729">
    <property type="entry name" value="Acyl-CoA N-acyltransferases (Nat)"/>
    <property type="match status" value="1"/>
</dbReference>
<evidence type="ECO:0000313" key="2">
    <source>
        <dbReference type="EMBL" id="CAL8139878.1"/>
    </source>
</evidence>
<dbReference type="PANTHER" id="PTHR20905:SF1">
    <property type="entry name" value="AT07410P-RELATED"/>
    <property type="match status" value="1"/>
</dbReference>
<evidence type="ECO:0000259" key="1">
    <source>
        <dbReference type="PROSITE" id="PS51186"/>
    </source>
</evidence>
<dbReference type="PROSITE" id="PS51186">
    <property type="entry name" value="GNAT"/>
    <property type="match status" value="1"/>
</dbReference>